<name>A0ABW0T2Z4_9GAMM</name>
<proteinExistence type="predicted"/>
<keyword evidence="3" id="KW-1185">Reference proteome</keyword>
<dbReference type="RefSeq" id="WP_377330510.1">
    <property type="nucleotide sequence ID" value="NZ_JBHSNG010000101.1"/>
</dbReference>
<dbReference type="Proteomes" id="UP001596111">
    <property type="component" value="Unassembled WGS sequence"/>
</dbReference>
<feature type="region of interest" description="Disordered" evidence="1">
    <location>
        <begin position="79"/>
        <end position="125"/>
    </location>
</feature>
<accession>A0ABW0T2Z4</accession>
<evidence type="ECO:0000313" key="3">
    <source>
        <dbReference type="Proteomes" id="UP001596111"/>
    </source>
</evidence>
<feature type="non-terminal residue" evidence="2">
    <location>
        <position position="1"/>
    </location>
</feature>
<organism evidence="2 3">
    <name type="scientific">Rhodanobacter terrae</name>
    <dbReference type="NCBI Taxonomy" id="418647"/>
    <lineage>
        <taxon>Bacteria</taxon>
        <taxon>Pseudomonadati</taxon>
        <taxon>Pseudomonadota</taxon>
        <taxon>Gammaproteobacteria</taxon>
        <taxon>Lysobacterales</taxon>
        <taxon>Rhodanobacteraceae</taxon>
        <taxon>Rhodanobacter</taxon>
    </lineage>
</organism>
<evidence type="ECO:0000313" key="2">
    <source>
        <dbReference type="EMBL" id="MFC5583477.1"/>
    </source>
</evidence>
<evidence type="ECO:0000256" key="1">
    <source>
        <dbReference type="SAM" id="MobiDB-lite"/>
    </source>
</evidence>
<dbReference type="EMBL" id="JBHSNG010000101">
    <property type="protein sequence ID" value="MFC5583477.1"/>
    <property type="molecule type" value="Genomic_DNA"/>
</dbReference>
<comment type="caution">
    <text evidence="2">The sequence shown here is derived from an EMBL/GenBank/DDBJ whole genome shotgun (WGS) entry which is preliminary data.</text>
</comment>
<sequence>DVQIFDRDGRDNSILYKFAHSGRQKAIAAAGFSRFERSSNFRSEFFQHYRPISADRKASLDACGSIAWAGDGFGRVPAGQFESISGGRPKSGTSGGLDRNERHHPIAQTLGTRQHPREQTGYGRR</sequence>
<gene>
    <name evidence="2" type="ORF">ACFPPB_20415</name>
</gene>
<reference evidence="3" key="1">
    <citation type="journal article" date="2019" name="Int. J. Syst. Evol. Microbiol.">
        <title>The Global Catalogue of Microorganisms (GCM) 10K type strain sequencing project: providing services to taxonomists for standard genome sequencing and annotation.</title>
        <authorList>
            <consortium name="The Broad Institute Genomics Platform"/>
            <consortium name="The Broad Institute Genome Sequencing Center for Infectious Disease"/>
            <person name="Wu L."/>
            <person name="Ma J."/>
        </authorList>
    </citation>
    <scope>NUCLEOTIDE SEQUENCE [LARGE SCALE GENOMIC DNA]</scope>
    <source>
        <strain evidence="3">CGMCC 1.13587</strain>
    </source>
</reference>
<protein>
    <submittedName>
        <fullName evidence="2">Uncharacterized protein</fullName>
    </submittedName>
</protein>